<feature type="domain" description="Heterokaryon incompatibility" evidence="2">
    <location>
        <begin position="622"/>
        <end position="787"/>
    </location>
</feature>
<sequence>MPHPDFRDSVDEANPVQIDYTANPWWKPRDLCWEMKGPMWSDFKNVLKPSIDKELHGSPRLIGRVPSVWPYMLGRSLRHAKPVIVIASKYQDCREEAKNAIERSGLLEGYEHFKLWLLKHLPEGQIRANAMGDEAFSQTWPPDSSDFDIYFNPTRSLRVTSMPIYIAHGNSLRRATANAVCKATAYAYCTAAHAFLATPNYTEPESDTEEIFEMPFQSDSGSDDELDAEIRSEHSRTSSEPPQSESPTPESNETSRSDSQLPSQFMNPLVEISEQHTGQEMNDHTNPRRVNGDFLIGNDRLERLGRVSMLSAPLDYAIISVTHPAVVKFLQKLTPDQYKVIAVKEAMRAEVIALTSRGQVPGRLFDVPLYMDYTNIGNQSLVYKLRYDGVIQMGDCGSLVIDKESEEVYGHIVANSESTHVAFLVSAVPIVEHSSNWKFLSPVLSSLEHDTVSTVEPAPVSILEPAPVSIHVDPETSLQIPDKGNFGTFAASVDERGSSASGGMNLTAHAEIRSIKTESGATQVPRSGKRKVLTTPIQVKRTRISDEKPKETTRENVQQTLRRAASRLGQLNKFGLLYEYKPIKNSEIRLLRILRARKYDDDIHVTLETVADQDTGSLGQEYEALSYDWGEGPADRPIYLPNTRPMPIPTFTDLGTLSMTIPDYQKEARIYVRPNLEKALRQLRSFTEDIVMWVDALCINQSDQQEEKPAQVMKMVQIFNRARNVCIWLGEGTRHDHEGMENWFNAVISSVIRLEKSGMYKEVLKEPGNILDMCGSSWFSRRWAVQELAAAREATIHWGSRVIPWRDFADVIGIFDMELDKNNRIERLTYERKLLGAKLLGAKLLVDVVTNVFRRSNAILEPVWTLEELVYQLTHAGSSDPRDAIFALLNISRESLLQNASPGSHITPPRVMYNKELLEVYTEFLEWVVYSTKSLDIICRKWAIGNSRSMDRRRILSGSPKLPTWIQEIPRVDGGNQGVERHGRDSMNSLVGQPGRQRYNASYSTELNVQFGKRPSIPVPYEMVPPKRSNSAPPGTAEGPPPTGTKNLDGRLASQILRVQGVQLDTVTWVVAPAAAGIIDKSCLEKAGWQYPENEFSQETLPDKLWRTLVADRTPEGSNPPTWYHRAALHCMKEVIKNPYGSLNIGEIISAEKDPPRPVVEYVKRVQAVTSDRAFIAGSTKRSDSEPLFGLASRDTKLNDRICILFGCSVPCILRPYVSSNGTEYFEFVGEAYIYGIMEGEAVATLGKDELKAQTRVFQVV</sequence>
<dbReference type="InterPro" id="IPR010730">
    <property type="entry name" value="HET"/>
</dbReference>
<feature type="compositionally biased region" description="Basic and acidic residues" evidence="1">
    <location>
        <begin position="228"/>
        <end position="237"/>
    </location>
</feature>
<evidence type="ECO:0000259" key="2">
    <source>
        <dbReference type="Pfam" id="PF06985"/>
    </source>
</evidence>
<proteinExistence type="predicted"/>
<accession>A0A6A6T8U9</accession>
<dbReference type="OrthoDB" id="3477286at2759"/>
<dbReference type="AlphaFoldDB" id="A0A6A6T8U9"/>
<reference evidence="3" key="1">
    <citation type="journal article" date="2020" name="Stud. Mycol.">
        <title>101 Dothideomycetes genomes: a test case for predicting lifestyles and emergence of pathogens.</title>
        <authorList>
            <person name="Haridas S."/>
            <person name="Albert R."/>
            <person name="Binder M."/>
            <person name="Bloem J."/>
            <person name="Labutti K."/>
            <person name="Salamov A."/>
            <person name="Andreopoulos B."/>
            <person name="Baker S."/>
            <person name="Barry K."/>
            <person name="Bills G."/>
            <person name="Bluhm B."/>
            <person name="Cannon C."/>
            <person name="Castanera R."/>
            <person name="Culley D."/>
            <person name="Daum C."/>
            <person name="Ezra D."/>
            <person name="Gonzalez J."/>
            <person name="Henrissat B."/>
            <person name="Kuo A."/>
            <person name="Liang C."/>
            <person name="Lipzen A."/>
            <person name="Lutzoni F."/>
            <person name="Magnuson J."/>
            <person name="Mondo S."/>
            <person name="Nolan M."/>
            <person name="Ohm R."/>
            <person name="Pangilinan J."/>
            <person name="Park H.-J."/>
            <person name="Ramirez L."/>
            <person name="Alfaro M."/>
            <person name="Sun H."/>
            <person name="Tritt A."/>
            <person name="Yoshinaga Y."/>
            <person name="Zwiers L.-H."/>
            <person name="Turgeon B."/>
            <person name="Goodwin S."/>
            <person name="Spatafora J."/>
            <person name="Crous P."/>
            <person name="Grigoriev I."/>
        </authorList>
    </citation>
    <scope>NUCLEOTIDE SEQUENCE</scope>
    <source>
        <strain evidence="3">CBS 122681</strain>
    </source>
</reference>
<dbReference type="InterPro" id="IPR052895">
    <property type="entry name" value="HetReg/Transcr_Mod"/>
</dbReference>
<feature type="region of interest" description="Disordered" evidence="1">
    <location>
        <begin position="972"/>
        <end position="995"/>
    </location>
</feature>
<protein>
    <recommendedName>
        <fullName evidence="2">Heterokaryon incompatibility domain-containing protein</fullName>
    </recommendedName>
</protein>
<feature type="region of interest" description="Disordered" evidence="1">
    <location>
        <begin position="215"/>
        <end position="261"/>
    </location>
</feature>
<gene>
    <name evidence="3" type="ORF">K491DRAFT_678121</name>
</gene>
<feature type="region of interest" description="Disordered" evidence="1">
    <location>
        <begin position="1023"/>
        <end position="1048"/>
    </location>
</feature>
<dbReference type="PANTHER" id="PTHR24148:SF64">
    <property type="entry name" value="HETEROKARYON INCOMPATIBILITY DOMAIN-CONTAINING PROTEIN"/>
    <property type="match status" value="1"/>
</dbReference>
<organism evidence="3 4">
    <name type="scientific">Lophiostoma macrostomum CBS 122681</name>
    <dbReference type="NCBI Taxonomy" id="1314788"/>
    <lineage>
        <taxon>Eukaryota</taxon>
        <taxon>Fungi</taxon>
        <taxon>Dikarya</taxon>
        <taxon>Ascomycota</taxon>
        <taxon>Pezizomycotina</taxon>
        <taxon>Dothideomycetes</taxon>
        <taxon>Pleosporomycetidae</taxon>
        <taxon>Pleosporales</taxon>
        <taxon>Lophiostomataceae</taxon>
        <taxon>Lophiostoma</taxon>
    </lineage>
</organism>
<dbReference type="Proteomes" id="UP000799324">
    <property type="component" value="Unassembled WGS sequence"/>
</dbReference>
<dbReference type="PANTHER" id="PTHR24148">
    <property type="entry name" value="ANKYRIN REPEAT DOMAIN-CONTAINING PROTEIN 39 HOMOLOG-RELATED"/>
    <property type="match status" value="1"/>
</dbReference>
<dbReference type="EMBL" id="MU004337">
    <property type="protein sequence ID" value="KAF2656359.1"/>
    <property type="molecule type" value="Genomic_DNA"/>
</dbReference>
<name>A0A6A6T8U9_9PLEO</name>
<evidence type="ECO:0000313" key="3">
    <source>
        <dbReference type="EMBL" id="KAF2656359.1"/>
    </source>
</evidence>
<keyword evidence="4" id="KW-1185">Reference proteome</keyword>
<evidence type="ECO:0000256" key="1">
    <source>
        <dbReference type="SAM" id="MobiDB-lite"/>
    </source>
</evidence>
<feature type="compositionally biased region" description="Low complexity" evidence="1">
    <location>
        <begin position="238"/>
        <end position="254"/>
    </location>
</feature>
<evidence type="ECO:0000313" key="4">
    <source>
        <dbReference type="Proteomes" id="UP000799324"/>
    </source>
</evidence>
<dbReference type="Pfam" id="PF06985">
    <property type="entry name" value="HET"/>
    <property type="match status" value="1"/>
</dbReference>